<proteinExistence type="predicted"/>
<dbReference type="AlphaFoldDB" id="A0A0K2UEH4"/>
<accession>A0A0K2UEH4</accession>
<protein>
    <submittedName>
        <fullName evidence="1">Uncharacterized protein</fullName>
    </submittedName>
</protein>
<organism evidence="1">
    <name type="scientific">Lepeophtheirus salmonis</name>
    <name type="common">Salmon louse</name>
    <name type="synonym">Caligus salmonis</name>
    <dbReference type="NCBI Taxonomy" id="72036"/>
    <lineage>
        <taxon>Eukaryota</taxon>
        <taxon>Metazoa</taxon>
        <taxon>Ecdysozoa</taxon>
        <taxon>Arthropoda</taxon>
        <taxon>Crustacea</taxon>
        <taxon>Multicrustacea</taxon>
        <taxon>Hexanauplia</taxon>
        <taxon>Copepoda</taxon>
        <taxon>Siphonostomatoida</taxon>
        <taxon>Caligidae</taxon>
        <taxon>Lepeophtheirus</taxon>
    </lineage>
</organism>
<sequence>MFDNLFPTRSQLYNAPYNQTINFHRPLLRPKLYPKYVGHREKQVVVIWG</sequence>
<reference evidence="1" key="1">
    <citation type="submission" date="2014-05" db="EMBL/GenBank/DDBJ databases">
        <authorList>
            <person name="Chronopoulou M."/>
        </authorList>
    </citation>
    <scope>NUCLEOTIDE SEQUENCE</scope>
    <source>
        <tissue evidence="1">Whole organism</tissue>
    </source>
</reference>
<evidence type="ECO:0000313" key="1">
    <source>
        <dbReference type="EMBL" id="CDW36435.1"/>
    </source>
</evidence>
<name>A0A0K2UEH4_LEPSM</name>
<dbReference type="EMBL" id="HACA01019074">
    <property type="protein sequence ID" value="CDW36435.1"/>
    <property type="molecule type" value="Transcribed_RNA"/>
</dbReference>